<dbReference type="EMBL" id="CP000493">
    <property type="protein sequence ID" value="ABM81113.1"/>
    <property type="molecule type" value="Genomic_DNA"/>
</dbReference>
<dbReference type="STRING" id="415426.Hbut_1283"/>
<sequence length="192" mass="21614">MSRYTNARNAPPEDLVWRILDVFLKSNRIRKYVSTLVEKKILAGLAEDKGFICGLTLSAIHVLERKRGITGLDLVITFNEPIVEVGYTVARRLHARLIIGYYPPFTPPGADYCVVLEASNTLHMPLCFQEFPRPRLRRHEALVILPFLIQIPREALVSAISSLISVKLVVAPLCRHGTDNASEAKFTCLYTL</sequence>
<reference evidence="1 2" key="1">
    <citation type="journal article" date="2007" name="Archaea">
        <title>The genome of Hyperthermus butylicus: a sulfur-reducing, peptide fermenting, neutrophilic Crenarchaeote growing up to 108 degrees C.</title>
        <authorList>
            <person name="Brugger K."/>
            <person name="Chen L."/>
            <person name="Stark M."/>
            <person name="Zibat A."/>
            <person name="Redder P."/>
            <person name="Ruepp A."/>
            <person name="Awayez M."/>
            <person name="She Q."/>
            <person name="Garrett R.A."/>
            <person name="Klenk H.P."/>
        </authorList>
    </citation>
    <scope>NUCLEOTIDE SEQUENCE [LARGE SCALE GENOMIC DNA]</scope>
    <source>
        <strain evidence="2">DSM 5456 / JCM 9403 / PLM1-5</strain>
    </source>
</reference>
<proteinExistence type="predicted"/>
<accession>A2BMA2</accession>
<dbReference type="EnsemblBacteria" id="ABM81113">
    <property type="protein sequence ID" value="ABM81113"/>
    <property type="gene ID" value="Hbut_1283"/>
</dbReference>
<dbReference type="Proteomes" id="UP000002593">
    <property type="component" value="Chromosome"/>
</dbReference>
<gene>
    <name evidence="1" type="ordered locus">Hbut_1283</name>
</gene>
<dbReference type="HOGENOM" id="CLU_1412350_0_0_2"/>
<dbReference type="KEGG" id="hbu:Hbut_1283"/>
<dbReference type="AlphaFoldDB" id="A2BMA2"/>
<keyword evidence="2" id="KW-1185">Reference proteome</keyword>
<protein>
    <submittedName>
        <fullName evidence="1">Uncharacterized protein</fullName>
    </submittedName>
</protein>
<name>A2BMA2_HYPBU</name>
<organism evidence="1 2">
    <name type="scientific">Hyperthermus butylicus (strain DSM 5456 / JCM 9403 / PLM1-5)</name>
    <dbReference type="NCBI Taxonomy" id="415426"/>
    <lineage>
        <taxon>Archaea</taxon>
        <taxon>Thermoproteota</taxon>
        <taxon>Thermoprotei</taxon>
        <taxon>Desulfurococcales</taxon>
        <taxon>Pyrodictiaceae</taxon>
        <taxon>Hyperthermus</taxon>
    </lineage>
</organism>
<evidence type="ECO:0000313" key="2">
    <source>
        <dbReference type="Proteomes" id="UP000002593"/>
    </source>
</evidence>
<evidence type="ECO:0000313" key="1">
    <source>
        <dbReference type="EMBL" id="ABM81113.1"/>
    </source>
</evidence>